<reference evidence="1 2" key="1">
    <citation type="submission" date="2019-12" db="EMBL/GenBank/DDBJ databases">
        <authorList>
            <person name="Reyes-Prieto M."/>
        </authorList>
    </citation>
    <scope>NUCLEOTIDE SEQUENCE [LARGE SCALE GENOMIC DNA]</scope>
    <source>
        <strain evidence="1">HF14-78462</strain>
    </source>
</reference>
<accession>A0A5S9NZJ3</accession>
<dbReference type="Proteomes" id="UP000433050">
    <property type="component" value="Unassembled WGS sequence"/>
</dbReference>
<sequence>MRPHPRIAPYVSRPTRDSAMLVVQLAPENGDPVPPLRIALDRQSGPRLLRELIRAACDLWLIDPCDIPSNSGAYRTEGASNPLKNNAHT</sequence>
<evidence type="ECO:0000313" key="1">
    <source>
        <dbReference type="EMBL" id="CAA0096345.1"/>
    </source>
</evidence>
<organism evidence="1 2">
    <name type="scientific">Starkeya nomas</name>
    <dbReference type="NCBI Taxonomy" id="2666134"/>
    <lineage>
        <taxon>Bacteria</taxon>
        <taxon>Pseudomonadati</taxon>
        <taxon>Pseudomonadota</taxon>
        <taxon>Alphaproteobacteria</taxon>
        <taxon>Hyphomicrobiales</taxon>
        <taxon>Xanthobacteraceae</taxon>
        <taxon>Starkeya</taxon>
    </lineage>
</organism>
<keyword evidence="2" id="KW-1185">Reference proteome</keyword>
<name>A0A5S9NZJ3_9HYPH</name>
<proteinExistence type="predicted"/>
<evidence type="ECO:0000313" key="2">
    <source>
        <dbReference type="Proteomes" id="UP000433050"/>
    </source>
</evidence>
<gene>
    <name evidence="1" type="ORF">STARVERO_02006</name>
</gene>
<protein>
    <submittedName>
        <fullName evidence="1">Uncharacterized protein</fullName>
    </submittedName>
</protein>
<dbReference type="EMBL" id="CACSAS010000001">
    <property type="protein sequence ID" value="CAA0096345.1"/>
    <property type="molecule type" value="Genomic_DNA"/>
</dbReference>
<dbReference type="AlphaFoldDB" id="A0A5S9NZJ3"/>